<gene>
    <name evidence="1" type="ORF">CURHAP_LOCUS8202</name>
</gene>
<reference evidence="1 2" key="1">
    <citation type="submission" date="2020-05" db="EMBL/GenBank/DDBJ databases">
        <authorList>
            <person name="Campoy J."/>
            <person name="Schneeberger K."/>
            <person name="Spophaly S."/>
        </authorList>
    </citation>
    <scope>NUCLEOTIDE SEQUENCE [LARGE SCALE GENOMIC DNA]</scope>
    <source>
        <strain evidence="1">PruArmRojPasFocal</strain>
    </source>
</reference>
<dbReference type="EMBL" id="CAEKDK010000001">
    <property type="protein sequence ID" value="CAB4265982.1"/>
    <property type="molecule type" value="Genomic_DNA"/>
</dbReference>
<dbReference type="AlphaFoldDB" id="A0A6J5TQN0"/>
<evidence type="ECO:0000313" key="1">
    <source>
        <dbReference type="EMBL" id="CAB4265982.1"/>
    </source>
</evidence>
<proteinExistence type="predicted"/>
<accession>A0A6J5TQN0</accession>
<sequence length="80" mass="9301">MMLCTKKIRKYGNGTEKWRRREENEPRVVVRMRGVEVREGHVDAAQPHLPEPGIEVKNHTNINWGGLRVLCLGQESRPKQ</sequence>
<organism evidence="1 2">
    <name type="scientific">Prunus armeniaca</name>
    <name type="common">Apricot</name>
    <name type="synonym">Armeniaca vulgaris</name>
    <dbReference type="NCBI Taxonomy" id="36596"/>
    <lineage>
        <taxon>Eukaryota</taxon>
        <taxon>Viridiplantae</taxon>
        <taxon>Streptophyta</taxon>
        <taxon>Embryophyta</taxon>
        <taxon>Tracheophyta</taxon>
        <taxon>Spermatophyta</taxon>
        <taxon>Magnoliopsida</taxon>
        <taxon>eudicotyledons</taxon>
        <taxon>Gunneridae</taxon>
        <taxon>Pentapetalae</taxon>
        <taxon>rosids</taxon>
        <taxon>fabids</taxon>
        <taxon>Rosales</taxon>
        <taxon>Rosaceae</taxon>
        <taxon>Amygdaloideae</taxon>
        <taxon>Amygdaleae</taxon>
        <taxon>Prunus</taxon>
    </lineage>
</organism>
<dbReference type="Proteomes" id="UP000507222">
    <property type="component" value="Unassembled WGS sequence"/>
</dbReference>
<protein>
    <submittedName>
        <fullName evidence="1">Uncharacterized protein</fullName>
    </submittedName>
</protein>
<name>A0A6J5TQN0_PRUAR</name>
<evidence type="ECO:0000313" key="2">
    <source>
        <dbReference type="Proteomes" id="UP000507222"/>
    </source>
</evidence>